<evidence type="ECO:0000313" key="3">
    <source>
        <dbReference type="EMBL" id="SVE18245.1"/>
    </source>
</evidence>
<feature type="transmembrane region" description="Helical" evidence="1">
    <location>
        <begin position="55"/>
        <end position="72"/>
    </location>
</feature>
<dbReference type="Pfam" id="PF00892">
    <property type="entry name" value="EamA"/>
    <property type="match status" value="2"/>
</dbReference>
<organism evidence="3">
    <name type="scientific">marine metagenome</name>
    <dbReference type="NCBI Taxonomy" id="408172"/>
    <lineage>
        <taxon>unclassified sequences</taxon>
        <taxon>metagenomes</taxon>
        <taxon>ecological metagenomes</taxon>
    </lineage>
</organism>
<feature type="domain" description="EamA" evidence="2">
    <location>
        <begin position="131"/>
        <end position="246"/>
    </location>
</feature>
<dbReference type="PANTHER" id="PTHR22911:SF103">
    <property type="entry name" value="BLR2811 PROTEIN"/>
    <property type="match status" value="1"/>
</dbReference>
<dbReference type="SUPFAM" id="SSF103481">
    <property type="entry name" value="Multidrug resistance efflux transporter EmrE"/>
    <property type="match status" value="2"/>
</dbReference>
<evidence type="ECO:0000259" key="2">
    <source>
        <dbReference type="Pfam" id="PF00892"/>
    </source>
</evidence>
<gene>
    <name evidence="3" type="ORF">METZ01_LOCUS471099</name>
</gene>
<keyword evidence="1" id="KW-0472">Membrane</keyword>
<feature type="non-terminal residue" evidence="3">
    <location>
        <position position="246"/>
    </location>
</feature>
<dbReference type="PANTHER" id="PTHR22911">
    <property type="entry name" value="ACYL-MALONYL CONDENSING ENZYME-RELATED"/>
    <property type="match status" value="1"/>
</dbReference>
<sequence length="246" mass="27500">DSFCKAFTDELHAVQLVWGYFVGIFAALGLYFVFRRLGFRALAHTNRMGLHWFRSGCLVGSIMSLFVGLTYMPIADATAIGFMAPLFITILSIPLLNEKVGTHRWIAVVAGLIGVVIIIRPGGGIWHWSSIMPLIGAVFFTFYQITTRVITSNDRTQTILFHTGFGGVVWSSIIVLFFWNETRTEHWILFFGTGILGALAHLCMVSAFRWAQASLIAPFNYTKLIFVGILGFIMFEEVPTLNTLFG</sequence>
<feature type="transmembrane region" description="Helical" evidence="1">
    <location>
        <begin position="78"/>
        <end position="96"/>
    </location>
</feature>
<dbReference type="AlphaFoldDB" id="A0A383BFR3"/>
<reference evidence="3" key="1">
    <citation type="submission" date="2018-05" db="EMBL/GenBank/DDBJ databases">
        <authorList>
            <person name="Lanie J.A."/>
            <person name="Ng W.-L."/>
            <person name="Kazmierczak K.M."/>
            <person name="Andrzejewski T.M."/>
            <person name="Davidsen T.M."/>
            <person name="Wayne K.J."/>
            <person name="Tettelin H."/>
            <person name="Glass J.I."/>
            <person name="Rusch D."/>
            <person name="Podicherti R."/>
            <person name="Tsui H.-C.T."/>
            <person name="Winkler M.E."/>
        </authorList>
    </citation>
    <scope>NUCLEOTIDE SEQUENCE</scope>
</reference>
<proteinExistence type="predicted"/>
<feature type="transmembrane region" description="Helical" evidence="1">
    <location>
        <begin position="17"/>
        <end position="34"/>
    </location>
</feature>
<keyword evidence="1" id="KW-0812">Transmembrane</keyword>
<keyword evidence="1" id="KW-1133">Transmembrane helix</keyword>
<feature type="transmembrane region" description="Helical" evidence="1">
    <location>
        <begin position="215"/>
        <end position="235"/>
    </location>
</feature>
<dbReference type="GO" id="GO:0016020">
    <property type="term" value="C:membrane"/>
    <property type="evidence" value="ECO:0007669"/>
    <property type="project" value="InterPro"/>
</dbReference>
<dbReference type="EMBL" id="UINC01199697">
    <property type="protein sequence ID" value="SVE18245.1"/>
    <property type="molecule type" value="Genomic_DNA"/>
</dbReference>
<protein>
    <recommendedName>
        <fullName evidence="2">EamA domain-containing protein</fullName>
    </recommendedName>
</protein>
<dbReference type="InterPro" id="IPR000620">
    <property type="entry name" value="EamA_dom"/>
</dbReference>
<accession>A0A383BFR3</accession>
<name>A0A383BFR3_9ZZZZ</name>
<feature type="transmembrane region" description="Helical" evidence="1">
    <location>
        <begin position="186"/>
        <end position="208"/>
    </location>
</feature>
<evidence type="ECO:0000256" key="1">
    <source>
        <dbReference type="SAM" id="Phobius"/>
    </source>
</evidence>
<dbReference type="InterPro" id="IPR037185">
    <property type="entry name" value="EmrE-like"/>
</dbReference>
<feature type="non-terminal residue" evidence="3">
    <location>
        <position position="1"/>
    </location>
</feature>
<feature type="transmembrane region" description="Helical" evidence="1">
    <location>
        <begin position="158"/>
        <end position="180"/>
    </location>
</feature>
<feature type="domain" description="EamA" evidence="2">
    <location>
        <begin position="57"/>
        <end position="119"/>
    </location>
</feature>
<feature type="transmembrane region" description="Helical" evidence="1">
    <location>
        <begin position="125"/>
        <end position="146"/>
    </location>
</feature>
<feature type="transmembrane region" description="Helical" evidence="1">
    <location>
        <begin position="103"/>
        <end position="119"/>
    </location>
</feature>